<dbReference type="AlphaFoldDB" id="A0A2Z6MGJ8"/>
<dbReference type="Gene3D" id="1.10.472.10">
    <property type="entry name" value="Cyclin-like"/>
    <property type="match status" value="2"/>
</dbReference>
<dbReference type="GO" id="GO:0051301">
    <property type="term" value="P:cell division"/>
    <property type="evidence" value="ECO:0007669"/>
    <property type="project" value="UniProtKB-KW"/>
</dbReference>
<evidence type="ECO:0000259" key="9">
    <source>
        <dbReference type="SMART" id="SM01332"/>
    </source>
</evidence>
<dbReference type="Pfam" id="PF00134">
    <property type="entry name" value="Cyclin_N"/>
    <property type="match status" value="1"/>
</dbReference>
<protein>
    <recommendedName>
        <fullName evidence="6">B-like cyclin</fullName>
    </recommendedName>
</protein>
<dbReference type="InterPro" id="IPR006671">
    <property type="entry name" value="Cyclin_N"/>
</dbReference>
<dbReference type="SUPFAM" id="SSF47954">
    <property type="entry name" value="Cyclin-like"/>
    <property type="match status" value="1"/>
</dbReference>
<evidence type="ECO:0000259" key="8">
    <source>
        <dbReference type="SMART" id="SM00385"/>
    </source>
</evidence>
<evidence type="ECO:0000256" key="1">
    <source>
        <dbReference type="ARBA" id="ARBA00009065"/>
    </source>
</evidence>
<dbReference type="CDD" id="cd20543">
    <property type="entry name" value="CYCLIN_AtCycD-like_rpt1"/>
    <property type="match status" value="1"/>
</dbReference>
<organism evidence="10 11">
    <name type="scientific">Trifolium subterraneum</name>
    <name type="common">Subterranean clover</name>
    <dbReference type="NCBI Taxonomy" id="3900"/>
    <lineage>
        <taxon>Eukaryota</taxon>
        <taxon>Viridiplantae</taxon>
        <taxon>Streptophyta</taxon>
        <taxon>Embryophyta</taxon>
        <taxon>Tracheophyta</taxon>
        <taxon>Spermatophyta</taxon>
        <taxon>Magnoliopsida</taxon>
        <taxon>eudicotyledons</taxon>
        <taxon>Gunneridae</taxon>
        <taxon>Pentapetalae</taxon>
        <taxon>rosids</taxon>
        <taxon>fabids</taxon>
        <taxon>Fabales</taxon>
        <taxon>Fabaceae</taxon>
        <taxon>Papilionoideae</taxon>
        <taxon>50 kb inversion clade</taxon>
        <taxon>NPAAA clade</taxon>
        <taxon>Hologalegina</taxon>
        <taxon>IRL clade</taxon>
        <taxon>Trifolieae</taxon>
        <taxon>Trifolium</taxon>
    </lineage>
</organism>
<keyword evidence="4 7" id="KW-0195">Cyclin</keyword>
<feature type="domain" description="Cyclin-like" evidence="8">
    <location>
        <begin position="94"/>
        <end position="182"/>
    </location>
</feature>
<evidence type="ECO:0000256" key="5">
    <source>
        <dbReference type="ARBA" id="ARBA00023306"/>
    </source>
</evidence>
<reference evidence="11" key="1">
    <citation type="journal article" date="2017" name="Front. Plant Sci.">
        <title>Climate Clever Clovers: New Paradigm to Reduce the Environmental Footprint of Ruminants by Breeding Low Methanogenic Forages Utilizing Haplotype Variation.</title>
        <authorList>
            <person name="Kaur P."/>
            <person name="Appels R."/>
            <person name="Bayer P.E."/>
            <person name="Keeble-Gagnere G."/>
            <person name="Wang J."/>
            <person name="Hirakawa H."/>
            <person name="Shirasawa K."/>
            <person name="Vercoe P."/>
            <person name="Stefanova K."/>
            <person name="Durmic Z."/>
            <person name="Nichols P."/>
            <person name="Revell C."/>
            <person name="Isobe S.N."/>
            <person name="Edwards D."/>
            <person name="Erskine W."/>
        </authorList>
    </citation>
    <scope>NUCLEOTIDE SEQUENCE [LARGE SCALE GENOMIC DNA]</scope>
    <source>
        <strain evidence="11">cv. Daliak</strain>
    </source>
</reference>
<keyword evidence="5" id="KW-0131">Cell cycle</keyword>
<keyword evidence="3" id="KW-0132">Cell division</keyword>
<evidence type="ECO:0000256" key="7">
    <source>
        <dbReference type="RuleBase" id="RU000383"/>
    </source>
</evidence>
<comment type="similarity">
    <text evidence="1">Belongs to the cyclin family. Cyclin D subfamily.</text>
</comment>
<evidence type="ECO:0000256" key="6">
    <source>
        <dbReference type="ARBA" id="ARBA00032263"/>
    </source>
</evidence>
<evidence type="ECO:0000256" key="4">
    <source>
        <dbReference type="ARBA" id="ARBA00023127"/>
    </source>
</evidence>
<evidence type="ECO:0000256" key="3">
    <source>
        <dbReference type="ARBA" id="ARBA00022618"/>
    </source>
</evidence>
<proteinExistence type="inferred from homology"/>
<dbReference type="InterPro" id="IPR048258">
    <property type="entry name" value="Cyclins_cyclin-box"/>
</dbReference>
<feature type="domain" description="Cyclin C-terminal" evidence="9">
    <location>
        <begin position="191"/>
        <end position="311"/>
    </location>
</feature>
<dbReference type="PROSITE" id="PS00292">
    <property type="entry name" value="CYCLINS"/>
    <property type="match status" value="1"/>
</dbReference>
<dbReference type="FunFam" id="1.10.472.10:FF:000034">
    <property type="entry name" value="D2/4-type cyclin"/>
    <property type="match status" value="1"/>
</dbReference>
<evidence type="ECO:0000313" key="11">
    <source>
        <dbReference type="Proteomes" id="UP000242715"/>
    </source>
</evidence>
<dbReference type="SMART" id="SM01332">
    <property type="entry name" value="Cyclin_C"/>
    <property type="match status" value="1"/>
</dbReference>
<evidence type="ECO:0000256" key="2">
    <source>
        <dbReference type="ARBA" id="ARBA00011177"/>
    </source>
</evidence>
<name>A0A2Z6MGJ8_TRISU</name>
<accession>A0A2Z6MGJ8</accession>
<dbReference type="InterPro" id="IPR013763">
    <property type="entry name" value="Cyclin-like_dom"/>
</dbReference>
<evidence type="ECO:0000313" key="10">
    <source>
        <dbReference type="EMBL" id="GAU31018.1"/>
    </source>
</evidence>
<dbReference type="InterPro" id="IPR004367">
    <property type="entry name" value="Cyclin_C-dom"/>
</dbReference>
<dbReference type="PANTHER" id="PTHR10177">
    <property type="entry name" value="CYCLINS"/>
    <property type="match status" value="1"/>
</dbReference>
<dbReference type="OrthoDB" id="5590282at2759"/>
<dbReference type="InterPro" id="IPR036915">
    <property type="entry name" value="Cyclin-like_sf"/>
</dbReference>
<gene>
    <name evidence="10" type="ORF">TSUD_393030</name>
</gene>
<dbReference type="SMART" id="SM00385">
    <property type="entry name" value="CYCLIN"/>
    <property type="match status" value="1"/>
</dbReference>
<keyword evidence="11" id="KW-1185">Reference proteome</keyword>
<dbReference type="EMBL" id="DF973443">
    <property type="protein sequence ID" value="GAU31018.1"/>
    <property type="molecule type" value="Genomic_DNA"/>
</dbReference>
<comment type="subunit">
    <text evidence="2">Interacts with the CDC2 protein kinase to form a serine/threonine kinase holoenzyme complex also known as maturation promoting factor (MPF). The cyclin subunit imparts substrate specificity to the complex.</text>
</comment>
<dbReference type="Proteomes" id="UP000242715">
    <property type="component" value="Unassembled WGS sequence"/>
</dbReference>
<dbReference type="Pfam" id="PF02984">
    <property type="entry name" value="Cyclin_C"/>
    <property type="match status" value="1"/>
</dbReference>
<sequence length="625" mass="70409">MNDDEPLPAILMSLSCISDCELLCGEETSGVLTVDSTEYSSDLDSSSPSFSLLAEEESIAVFIEHERKFVTGFDYFSRFQSHSLVANAREESIAWILKVHAYYGFQPLTAYLSVNYMDRFLDSRPLPESKEWPLQLLSVACLSLAAKMEEPLVPSLLDLQIEGAKYIFQPRTILRMELLILTILDWRLRSVTPLSFLGFFACKLDSTGTFTHFIISRATEIILSNIQDAGFLAYTPSCIAAASILSAANEIPNWSYVKPEHAESWCEGLRKLLLEFALKIGRRSSAGLGLVMARRAVDPCASRNAACCCCCFFCCWRVARQSPARRAVIRILRFGLERRWNNTQHQPGEAVIRILRFGLERRWNNTQHQPGEAVIRILRLALERRWNNTQHQPGEAVIRILRLGLERRWNNTQNDIFEALKLVEGGDVHLEDGKACKVQGMVRFFYMMCGESHSGNTGLSLWWRNLGLRWSLLLVRLEEDKRSTIALGYLGDREDSGIVGPKKGIAMETLWVACGTYLKFQAFLREYGAVHFGGRRWCGDKSCGSGTVVGGKLAPTSILKARWRLLEFALKIGRRSSAGLGLVMARRAVDPCASRNAACCCCCFFCCWRVARQSPARRADARVYI</sequence>
<dbReference type="InterPro" id="IPR039361">
    <property type="entry name" value="Cyclin"/>
</dbReference>